<proteinExistence type="predicted"/>
<comment type="caution">
    <text evidence="2">The sequence shown here is derived from an EMBL/GenBank/DDBJ whole genome shotgun (WGS) entry which is preliminary data.</text>
</comment>
<dbReference type="EMBL" id="BSUO01000001">
    <property type="protein sequence ID" value="GMA38040.1"/>
    <property type="molecule type" value="Genomic_DNA"/>
</dbReference>
<gene>
    <name evidence="2" type="ORF">GCM10025883_00850</name>
</gene>
<name>A0ABQ6IL12_9MICO</name>
<feature type="transmembrane region" description="Helical" evidence="1">
    <location>
        <begin position="193"/>
        <end position="212"/>
    </location>
</feature>
<protein>
    <submittedName>
        <fullName evidence="2">Uncharacterized protein</fullName>
    </submittedName>
</protein>
<evidence type="ECO:0000313" key="2">
    <source>
        <dbReference type="EMBL" id="GMA38040.1"/>
    </source>
</evidence>
<feature type="transmembrane region" description="Helical" evidence="1">
    <location>
        <begin position="157"/>
        <end position="181"/>
    </location>
</feature>
<keyword evidence="1" id="KW-0472">Membrane</keyword>
<dbReference type="Proteomes" id="UP001157126">
    <property type="component" value="Unassembled WGS sequence"/>
</dbReference>
<accession>A0ABQ6IL12</accession>
<keyword evidence="3" id="KW-1185">Reference proteome</keyword>
<sequence>MSGAMTDVLDRFRRAREEERDELWAGRALLVLTTNDVSDSRIRQALDEAVELVESSGEGPEDLFGDPDAWARERIDGWVDDGVAYHSPDGPEDANTLVSVTGILATFISLVVVGVHALKGQWNVDYTIGWLVFPVLGAATTMATLTVWERLAGRRPWLVALAGAGATFVVGVAITTTALLAPGGELGRASLGWLLLLPVALGALTWAASRFIPEGAGSLRAEPVLTGEENADARWLREAEAALRRRGDLRGSEVRTILAEAREHAARAGTDLATEFGAPRTYADGFPRHEGRARLRRAIVMTALLGVWAWSLSGAGDSVLLWLALVGWSLFTAHEWWGVWRHRSSRPRDDE</sequence>
<dbReference type="RefSeq" id="WP_284302143.1">
    <property type="nucleotide sequence ID" value="NZ_BSUO01000001.1"/>
</dbReference>
<keyword evidence="1" id="KW-1133">Transmembrane helix</keyword>
<reference evidence="3" key="1">
    <citation type="journal article" date="2019" name="Int. J. Syst. Evol. Microbiol.">
        <title>The Global Catalogue of Microorganisms (GCM) 10K type strain sequencing project: providing services to taxonomists for standard genome sequencing and annotation.</title>
        <authorList>
            <consortium name="The Broad Institute Genomics Platform"/>
            <consortium name="The Broad Institute Genome Sequencing Center for Infectious Disease"/>
            <person name="Wu L."/>
            <person name="Ma J."/>
        </authorList>
    </citation>
    <scope>NUCLEOTIDE SEQUENCE [LARGE SCALE GENOMIC DNA]</scope>
    <source>
        <strain evidence="3">NBRC 113072</strain>
    </source>
</reference>
<evidence type="ECO:0000256" key="1">
    <source>
        <dbReference type="SAM" id="Phobius"/>
    </source>
</evidence>
<keyword evidence="1" id="KW-0812">Transmembrane</keyword>
<evidence type="ECO:0000313" key="3">
    <source>
        <dbReference type="Proteomes" id="UP001157126"/>
    </source>
</evidence>
<feature type="transmembrane region" description="Helical" evidence="1">
    <location>
        <begin position="130"/>
        <end position="148"/>
    </location>
</feature>
<organism evidence="2 3">
    <name type="scientific">Mobilicoccus caccae</name>
    <dbReference type="NCBI Taxonomy" id="1859295"/>
    <lineage>
        <taxon>Bacteria</taxon>
        <taxon>Bacillati</taxon>
        <taxon>Actinomycetota</taxon>
        <taxon>Actinomycetes</taxon>
        <taxon>Micrococcales</taxon>
        <taxon>Dermatophilaceae</taxon>
        <taxon>Mobilicoccus</taxon>
    </lineage>
</organism>
<feature type="transmembrane region" description="Helical" evidence="1">
    <location>
        <begin position="97"/>
        <end position="118"/>
    </location>
</feature>